<dbReference type="PANTHER" id="PTHR47959">
    <property type="entry name" value="ATP-DEPENDENT RNA HELICASE RHLE-RELATED"/>
    <property type="match status" value="1"/>
</dbReference>
<dbReference type="Gene3D" id="3.40.50.300">
    <property type="entry name" value="P-loop containing nucleotide triphosphate hydrolases"/>
    <property type="match status" value="2"/>
</dbReference>
<dbReference type="SUPFAM" id="SSF52540">
    <property type="entry name" value="P-loop containing nucleoside triphosphate hydrolases"/>
    <property type="match status" value="1"/>
</dbReference>
<dbReference type="PANTHER" id="PTHR47959:SF13">
    <property type="entry name" value="ATP-DEPENDENT RNA HELICASE RHLE"/>
    <property type="match status" value="1"/>
</dbReference>
<proteinExistence type="inferred from homology"/>
<evidence type="ECO:0000256" key="7">
    <source>
        <dbReference type="RuleBase" id="RU000492"/>
    </source>
</evidence>
<feature type="domain" description="Helicase C-terminal" evidence="9">
    <location>
        <begin position="236"/>
        <end position="383"/>
    </location>
</feature>
<gene>
    <name evidence="11" type="ORF">IAB73_11125</name>
</gene>
<evidence type="ECO:0000256" key="4">
    <source>
        <dbReference type="ARBA" id="ARBA00022840"/>
    </source>
</evidence>
<keyword evidence="4 7" id="KW-0067">ATP-binding</keyword>
<dbReference type="GO" id="GO:0003676">
    <property type="term" value="F:nucleic acid binding"/>
    <property type="evidence" value="ECO:0007669"/>
    <property type="project" value="InterPro"/>
</dbReference>
<evidence type="ECO:0000256" key="6">
    <source>
        <dbReference type="PROSITE-ProRule" id="PRU00552"/>
    </source>
</evidence>
<accession>A0A9D0ZBH3</accession>
<sequence length="396" mass="45363">MSVAEEQTVHPLAEMDISEEVQRAFTQMGFRELTPIQQRCIPMMMQGQDVIAIAPTGTGKTLGFGVPMLEYVNLRDTRVQEVVLAPTRELAQQIAEELRSLAQFIPEVRIAVIYGGQPIARQITALKRRPQILVATPGRLLDHMQRGNIVLDEVHTLVLDEADEMLKMGFVKDVCRVIEATRPDRELVMFSATTNQDVMTISWKYQQDPVEIVVEATKENRPQITQYVIQSARQDKYEHLLYLLDSDKYKRAMIFCNTKDMTARLCARLQKAGYSADCLHGDIRQSQRDKVMSGFRKGRFELLVATDIAARGIDVDDVEAVFNYDLPEKDEYYVHRIGRTGRAKKQGVSFSFVEFREIVRLDEIMKYIHSNPTMLVFDEYGTLCYKDSGEPFFEDV</sequence>
<evidence type="ECO:0000313" key="12">
    <source>
        <dbReference type="Proteomes" id="UP000886887"/>
    </source>
</evidence>
<dbReference type="SMART" id="SM00487">
    <property type="entry name" value="DEXDc"/>
    <property type="match status" value="1"/>
</dbReference>
<feature type="domain" description="Helicase ATP-binding" evidence="8">
    <location>
        <begin position="41"/>
        <end position="212"/>
    </location>
</feature>
<comment type="similarity">
    <text evidence="5 7">Belongs to the DEAD box helicase family.</text>
</comment>
<keyword evidence="1 7" id="KW-0547">Nucleotide-binding</keyword>
<dbReference type="Pfam" id="PF00270">
    <property type="entry name" value="DEAD"/>
    <property type="match status" value="1"/>
</dbReference>
<comment type="caution">
    <text evidence="11">The sequence shown here is derived from an EMBL/GenBank/DDBJ whole genome shotgun (WGS) entry which is preliminary data.</text>
</comment>
<dbReference type="PROSITE" id="PS51194">
    <property type="entry name" value="HELICASE_CTER"/>
    <property type="match status" value="1"/>
</dbReference>
<dbReference type="SMART" id="SM00490">
    <property type="entry name" value="HELICc"/>
    <property type="match status" value="1"/>
</dbReference>
<feature type="short sequence motif" description="Q motif" evidence="6">
    <location>
        <begin position="10"/>
        <end position="38"/>
    </location>
</feature>
<dbReference type="InterPro" id="IPR011545">
    <property type="entry name" value="DEAD/DEAH_box_helicase_dom"/>
</dbReference>
<dbReference type="GO" id="GO:0005524">
    <property type="term" value="F:ATP binding"/>
    <property type="evidence" value="ECO:0007669"/>
    <property type="project" value="UniProtKB-KW"/>
</dbReference>
<reference evidence="11" key="2">
    <citation type="journal article" date="2021" name="PeerJ">
        <title>Extensive microbial diversity within the chicken gut microbiome revealed by metagenomics and culture.</title>
        <authorList>
            <person name="Gilroy R."/>
            <person name="Ravi A."/>
            <person name="Getino M."/>
            <person name="Pursley I."/>
            <person name="Horton D.L."/>
            <person name="Alikhan N.F."/>
            <person name="Baker D."/>
            <person name="Gharbi K."/>
            <person name="Hall N."/>
            <person name="Watson M."/>
            <person name="Adriaenssens E.M."/>
            <person name="Foster-Nyarko E."/>
            <person name="Jarju S."/>
            <person name="Secka A."/>
            <person name="Antonio M."/>
            <person name="Oren A."/>
            <person name="Chaudhuri R.R."/>
            <person name="La Ragione R."/>
            <person name="Hildebrand F."/>
            <person name="Pallen M.J."/>
        </authorList>
    </citation>
    <scope>NUCLEOTIDE SEQUENCE</scope>
    <source>
        <strain evidence="11">ChiSxjej2B14-6234</strain>
    </source>
</reference>
<dbReference type="CDD" id="cd18787">
    <property type="entry name" value="SF2_C_DEAD"/>
    <property type="match status" value="1"/>
</dbReference>
<organism evidence="11 12">
    <name type="scientific">Candidatus Onthenecus intestinigallinarum</name>
    <dbReference type="NCBI Taxonomy" id="2840875"/>
    <lineage>
        <taxon>Bacteria</taxon>
        <taxon>Bacillati</taxon>
        <taxon>Bacillota</taxon>
        <taxon>Clostridia</taxon>
        <taxon>Eubacteriales</taxon>
        <taxon>Candidatus Onthenecus</taxon>
    </lineage>
</organism>
<evidence type="ECO:0000256" key="3">
    <source>
        <dbReference type="ARBA" id="ARBA00022806"/>
    </source>
</evidence>
<evidence type="ECO:0000313" key="11">
    <source>
        <dbReference type="EMBL" id="HIQ72746.1"/>
    </source>
</evidence>
<dbReference type="GO" id="GO:0005829">
    <property type="term" value="C:cytosol"/>
    <property type="evidence" value="ECO:0007669"/>
    <property type="project" value="TreeGrafter"/>
</dbReference>
<evidence type="ECO:0000259" key="10">
    <source>
        <dbReference type="PROSITE" id="PS51195"/>
    </source>
</evidence>
<dbReference type="GO" id="GO:0003724">
    <property type="term" value="F:RNA helicase activity"/>
    <property type="evidence" value="ECO:0007669"/>
    <property type="project" value="InterPro"/>
</dbReference>
<dbReference type="InterPro" id="IPR014014">
    <property type="entry name" value="RNA_helicase_DEAD_Q_motif"/>
</dbReference>
<reference evidence="11" key="1">
    <citation type="submission" date="2020-10" db="EMBL/GenBank/DDBJ databases">
        <authorList>
            <person name="Gilroy R."/>
        </authorList>
    </citation>
    <scope>NUCLEOTIDE SEQUENCE</scope>
    <source>
        <strain evidence="11">ChiSxjej2B14-6234</strain>
    </source>
</reference>
<dbReference type="CDD" id="cd00268">
    <property type="entry name" value="DEADc"/>
    <property type="match status" value="1"/>
</dbReference>
<dbReference type="InterPro" id="IPR014001">
    <property type="entry name" value="Helicase_ATP-bd"/>
</dbReference>
<dbReference type="EMBL" id="DVFJ01000038">
    <property type="protein sequence ID" value="HIQ72746.1"/>
    <property type="molecule type" value="Genomic_DNA"/>
</dbReference>
<protein>
    <submittedName>
        <fullName evidence="11">DEAD/DEAH box helicase</fullName>
    </submittedName>
</protein>
<dbReference type="PROSITE" id="PS51192">
    <property type="entry name" value="HELICASE_ATP_BIND_1"/>
    <property type="match status" value="1"/>
</dbReference>
<dbReference type="Proteomes" id="UP000886887">
    <property type="component" value="Unassembled WGS sequence"/>
</dbReference>
<evidence type="ECO:0000259" key="9">
    <source>
        <dbReference type="PROSITE" id="PS51194"/>
    </source>
</evidence>
<dbReference type="InterPro" id="IPR001650">
    <property type="entry name" value="Helicase_C-like"/>
</dbReference>
<dbReference type="PROSITE" id="PS51195">
    <property type="entry name" value="Q_MOTIF"/>
    <property type="match status" value="1"/>
</dbReference>
<dbReference type="InterPro" id="IPR044742">
    <property type="entry name" value="DEAD/DEAH_RhlB"/>
</dbReference>
<evidence type="ECO:0000256" key="1">
    <source>
        <dbReference type="ARBA" id="ARBA00022741"/>
    </source>
</evidence>
<dbReference type="InterPro" id="IPR027417">
    <property type="entry name" value="P-loop_NTPase"/>
</dbReference>
<evidence type="ECO:0000256" key="5">
    <source>
        <dbReference type="ARBA" id="ARBA00038437"/>
    </source>
</evidence>
<keyword evidence="2 7" id="KW-0378">Hydrolase</keyword>
<dbReference type="InterPro" id="IPR000629">
    <property type="entry name" value="RNA-helicase_DEAD-box_CS"/>
</dbReference>
<evidence type="ECO:0000259" key="8">
    <source>
        <dbReference type="PROSITE" id="PS51192"/>
    </source>
</evidence>
<dbReference type="PROSITE" id="PS00039">
    <property type="entry name" value="DEAD_ATP_HELICASE"/>
    <property type="match status" value="1"/>
</dbReference>
<dbReference type="GO" id="GO:0016787">
    <property type="term" value="F:hydrolase activity"/>
    <property type="evidence" value="ECO:0007669"/>
    <property type="project" value="UniProtKB-KW"/>
</dbReference>
<feature type="domain" description="DEAD-box RNA helicase Q" evidence="10">
    <location>
        <begin position="10"/>
        <end position="38"/>
    </location>
</feature>
<dbReference type="InterPro" id="IPR050079">
    <property type="entry name" value="DEAD_box_RNA_helicase"/>
</dbReference>
<evidence type="ECO:0000256" key="2">
    <source>
        <dbReference type="ARBA" id="ARBA00022801"/>
    </source>
</evidence>
<dbReference type="Pfam" id="PF00271">
    <property type="entry name" value="Helicase_C"/>
    <property type="match status" value="1"/>
</dbReference>
<dbReference type="AlphaFoldDB" id="A0A9D0ZBH3"/>
<name>A0A9D0ZBH3_9FIRM</name>
<keyword evidence="3 7" id="KW-0347">Helicase</keyword>